<dbReference type="OrthoDB" id="2375762at2"/>
<evidence type="ECO:0000256" key="5">
    <source>
        <dbReference type="ARBA" id="ARBA00023136"/>
    </source>
</evidence>
<dbReference type="Pfam" id="PF00950">
    <property type="entry name" value="ABC-3"/>
    <property type="match status" value="1"/>
</dbReference>
<feature type="transmembrane region" description="Helical" evidence="7">
    <location>
        <begin position="70"/>
        <end position="93"/>
    </location>
</feature>
<accession>A0A516X5B1</accession>
<dbReference type="SUPFAM" id="SSF81345">
    <property type="entry name" value="ABC transporter involved in vitamin B12 uptake, BtuC"/>
    <property type="match status" value="1"/>
</dbReference>
<dbReference type="RefSeq" id="WP_143909651.1">
    <property type="nucleotide sequence ID" value="NZ_CP041765.1"/>
</dbReference>
<dbReference type="KEGG" id="toy:FO059_14170"/>
<feature type="transmembrane region" description="Helical" evidence="7">
    <location>
        <begin position="105"/>
        <end position="124"/>
    </location>
</feature>
<evidence type="ECO:0000313" key="9">
    <source>
        <dbReference type="Proteomes" id="UP000317344"/>
    </source>
</evidence>
<feature type="transmembrane region" description="Helical" evidence="7">
    <location>
        <begin position="189"/>
        <end position="222"/>
    </location>
</feature>
<dbReference type="PANTHER" id="PTHR30477">
    <property type="entry name" value="ABC-TRANSPORTER METAL-BINDING PROTEIN"/>
    <property type="match status" value="1"/>
</dbReference>
<evidence type="ECO:0000256" key="1">
    <source>
        <dbReference type="ARBA" id="ARBA00004141"/>
    </source>
</evidence>
<keyword evidence="5 7" id="KW-0472">Membrane</keyword>
<feature type="transmembrane region" description="Helical" evidence="7">
    <location>
        <begin position="30"/>
        <end position="49"/>
    </location>
</feature>
<sequence length="308" mass="31610">MNDKLTQLIDNLFAFETTGALLQMDFVRNALIAAAVIGLVSGMIGPLIVTRQMSFAVHGTSELSMAGAAFGLLFGIDVGVGGLAGAVVAAVAFGLLGTRVRERDSVIGAILAFGLGLSVLFIWLNPDRTSNKFSLLVGQVVSVDTAGISLLVWSAVVVLAVLAIVYRPLWFASVDPDVAAARGVPMRLLSMVFAVLIGITAAMGVQIVGALLVLSLLITPAAAAGHVTSSPLRATVLSVVFAEVSVVGGIILSLAPGVPVSVFVTAISFAIYVVCRSVAAVRARRACLHRRAGAEPAPQATDPEPVGA</sequence>
<comment type="similarity">
    <text evidence="2 6">Belongs to the ABC-3 integral membrane protein family.</text>
</comment>
<evidence type="ECO:0000256" key="3">
    <source>
        <dbReference type="ARBA" id="ARBA00022692"/>
    </source>
</evidence>
<dbReference type="GO" id="GO:0043190">
    <property type="term" value="C:ATP-binding cassette (ABC) transporter complex"/>
    <property type="evidence" value="ECO:0007669"/>
    <property type="project" value="InterPro"/>
</dbReference>
<feature type="transmembrane region" description="Helical" evidence="7">
    <location>
        <begin position="260"/>
        <end position="281"/>
    </location>
</feature>
<organism evidence="8 9">
    <name type="scientific">Tomitella fengzijianii</name>
    <dbReference type="NCBI Taxonomy" id="2597660"/>
    <lineage>
        <taxon>Bacteria</taxon>
        <taxon>Bacillati</taxon>
        <taxon>Actinomycetota</taxon>
        <taxon>Actinomycetes</taxon>
        <taxon>Mycobacteriales</taxon>
        <taxon>Tomitella</taxon>
    </lineage>
</organism>
<keyword evidence="6" id="KW-0813">Transport</keyword>
<evidence type="ECO:0000313" key="8">
    <source>
        <dbReference type="EMBL" id="QDQ98244.1"/>
    </source>
</evidence>
<reference evidence="8 9" key="2">
    <citation type="submission" date="2019-07" db="EMBL/GenBank/DDBJ databases">
        <authorList>
            <person name="Huang Y."/>
        </authorList>
    </citation>
    <scope>NUCLEOTIDE SEQUENCE [LARGE SCALE GENOMIC DNA]</scope>
    <source>
        <strain evidence="8 9">HY188</strain>
    </source>
</reference>
<dbReference type="PANTHER" id="PTHR30477:SF0">
    <property type="entry name" value="METAL TRANSPORT SYSTEM MEMBRANE PROTEIN TM_0125-RELATED"/>
    <property type="match status" value="1"/>
</dbReference>
<keyword evidence="4 7" id="KW-1133">Transmembrane helix</keyword>
<dbReference type="AlphaFoldDB" id="A0A516X5B1"/>
<dbReference type="GO" id="GO:0055085">
    <property type="term" value="P:transmembrane transport"/>
    <property type="evidence" value="ECO:0007669"/>
    <property type="project" value="InterPro"/>
</dbReference>
<dbReference type="InterPro" id="IPR037294">
    <property type="entry name" value="ABC_BtuC-like"/>
</dbReference>
<protein>
    <submittedName>
        <fullName evidence="8">Metal ABC transporter permease</fullName>
    </submittedName>
</protein>
<gene>
    <name evidence="8" type="ORF">FO059_14170</name>
</gene>
<dbReference type="EMBL" id="CP041765">
    <property type="protein sequence ID" value="QDQ98244.1"/>
    <property type="molecule type" value="Genomic_DNA"/>
</dbReference>
<dbReference type="Gene3D" id="1.10.3470.10">
    <property type="entry name" value="ABC transporter involved in vitamin B12 uptake, BtuC"/>
    <property type="match status" value="1"/>
</dbReference>
<feature type="transmembrane region" description="Helical" evidence="7">
    <location>
        <begin position="145"/>
        <end position="169"/>
    </location>
</feature>
<evidence type="ECO:0000256" key="7">
    <source>
        <dbReference type="SAM" id="Phobius"/>
    </source>
</evidence>
<dbReference type="Proteomes" id="UP000317344">
    <property type="component" value="Chromosome"/>
</dbReference>
<evidence type="ECO:0000256" key="4">
    <source>
        <dbReference type="ARBA" id="ARBA00022989"/>
    </source>
</evidence>
<proteinExistence type="inferred from homology"/>
<name>A0A516X5B1_9ACTN</name>
<keyword evidence="9" id="KW-1185">Reference proteome</keyword>
<dbReference type="InterPro" id="IPR001626">
    <property type="entry name" value="ABC_TroCD"/>
</dbReference>
<keyword evidence="3 6" id="KW-0812">Transmembrane</keyword>
<evidence type="ECO:0000256" key="6">
    <source>
        <dbReference type="RuleBase" id="RU003943"/>
    </source>
</evidence>
<feature type="transmembrane region" description="Helical" evidence="7">
    <location>
        <begin position="234"/>
        <end position="254"/>
    </location>
</feature>
<evidence type="ECO:0000256" key="2">
    <source>
        <dbReference type="ARBA" id="ARBA00008034"/>
    </source>
</evidence>
<comment type="subcellular location">
    <subcellularLocation>
        <location evidence="6">Cell membrane</location>
        <topology evidence="6">Multi-pass membrane protein</topology>
    </subcellularLocation>
    <subcellularLocation>
        <location evidence="1">Membrane</location>
        <topology evidence="1">Multi-pass membrane protein</topology>
    </subcellularLocation>
</comment>
<reference evidence="8 9" key="1">
    <citation type="submission" date="2019-07" db="EMBL/GenBank/DDBJ databases">
        <title>Tomitella cavernea sp. nov., an actinomycete isolated from soil.</title>
        <authorList>
            <person name="Cheng J."/>
        </authorList>
    </citation>
    <scope>NUCLEOTIDE SEQUENCE [LARGE SCALE GENOMIC DNA]</scope>
    <source>
        <strain evidence="8 9">HY188</strain>
    </source>
</reference>